<dbReference type="InterPro" id="IPR050190">
    <property type="entry name" value="UPF0213_domain"/>
</dbReference>
<comment type="similarity">
    <text evidence="1">Belongs to the UPF0213 family.</text>
</comment>
<gene>
    <name evidence="3" type="ORF">A3A97_03915</name>
</gene>
<evidence type="ECO:0000313" key="3">
    <source>
        <dbReference type="EMBL" id="OHA52537.1"/>
    </source>
</evidence>
<comment type="caution">
    <text evidence="3">The sequence shown here is derived from an EMBL/GenBank/DDBJ whole genome shotgun (WGS) entry which is preliminary data.</text>
</comment>
<dbReference type="AlphaFoldDB" id="A0A1G2PW38"/>
<dbReference type="InterPro" id="IPR035901">
    <property type="entry name" value="GIY-YIG_endonuc_sf"/>
</dbReference>
<dbReference type="Proteomes" id="UP000176951">
    <property type="component" value="Unassembled WGS sequence"/>
</dbReference>
<dbReference type="Pfam" id="PF01541">
    <property type="entry name" value="GIY-YIG"/>
    <property type="match status" value="1"/>
</dbReference>
<dbReference type="EMBL" id="MHSW01000008">
    <property type="protein sequence ID" value="OHA52537.1"/>
    <property type="molecule type" value="Genomic_DNA"/>
</dbReference>
<name>A0A1G2PW38_9BACT</name>
<evidence type="ECO:0000259" key="2">
    <source>
        <dbReference type="PROSITE" id="PS50164"/>
    </source>
</evidence>
<dbReference type="PANTHER" id="PTHR34477">
    <property type="entry name" value="UPF0213 PROTEIN YHBQ"/>
    <property type="match status" value="1"/>
</dbReference>
<dbReference type="CDD" id="cd10449">
    <property type="entry name" value="GIY-YIG_SLX1_like"/>
    <property type="match status" value="1"/>
</dbReference>
<proteinExistence type="inferred from homology"/>
<reference evidence="3 4" key="1">
    <citation type="journal article" date="2016" name="Nat. Commun.">
        <title>Thousands of microbial genomes shed light on interconnected biogeochemical processes in an aquifer system.</title>
        <authorList>
            <person name="Anantharaman K."/>
            <person name="Brown C.T."/>
            <person name="Hug L.A."/>
            <person name="Sharon I."/>
            <person name="Castelle C.J."/>
            <person name="Probst A.J."/>
            <person name="Thomas B.C."/>
            <person name="Singh A."/>
            <person name="Wilkins M.J."/>
            <person name="Karaoz U."/>
            <person name="Brodie E.L."/>
            <person name="Williams K.H."/>
            <person name="Hubbard S.S."/>
            <person name="Banfield J.F."/>
        </authorList>
    </citation>
    <scope>NUCLEOTIDE SEQUENCE [LARGE SCALE GENOMIC DNA]</scope>
</reference>
<feature type="domain" description="GIY-YIG" evidence="2">
    <location>
        <begin position="1"/>
        <end position="78"/>
    </location>
</feature>
<sequence>MYYLYVLHSELNERKYIGSTKDINARLIKHNSGSVRSTKAYRPWKIMHKEIFNNKTDARKRELELKKNGSKRKQLFDSL</sequence>
<evidence type="ECO:0000313" key="4">
    <source>
        <dbReference type="Proteomes" id="UP000176951"/>
    </source>
</evidence>
<dbReference type="PROSITE" id="PS50164">
    <property type="entry name" value="GIY_YIG"/>
    <property type="match status" value="1"/>
</dbReference>
<dbReference type="SUPFAM" id="SSF82771">
    <property type="entry name" value="GIY-YIG endonuclease"/>
    <property type="match status" value="1"/>
</dbReference>
<protein>
    <recommendedName>
        <fullName evidence="2">GIY-YIG domain-containing protein</fullName>
    </recommendedName>
</protein>
<evidence type="ECO:0000256" key="1">
    <source>
        <dbReference type="ARBA" id="ARBA00007435"/>
    </source>
</evidence>
<organism evidence="3 4">
    <name type="scientific">Candidatus Terrybacteria bacterium RIFCSPLOWO2_01_FULL_40_23</name>
    <dbReference type="NCBI Taxonomy" id="1802366"/>
    <lineage>
        <taxon>Bacteria</taxon>
        <taxon>Candidatus Terryibacteriota</taxon>
    </lineage>
</organism>
<dbReference type="PANTHER" id="PTHR34477:SF1">
    <property type="entry name" value="UPF0213 PROTEIN YHBQ"/>
    <property type="match status" value="1"/>
</dbReference>
<dbReference type="Gene3D" id="3.40.1440.10">
    <property type="entry name" value="GIY-YIG endonuclease"/>
    <property type="match status" value="1"/>
</dbReference>
<dbReference type="InterPro" id="IPR000305">
    <property type="entry name" value="GIY-YIG_endonuc"/>
</dbReference>
<accession>A0A1G2PW38</accession>